<evidence type="ECO:0000313" key="6">
    <source>
        <dbReference type="Proteomes" id="UP000501812"/>
    </source>
</evidence>
<proteinExistence type="predicted"/>
<dbReference type="Gene3D" id="3.30.1370.120">
    <property type="match status" value="1"/>
</dbReference>
<evidence type="ECO:0000256" key="2">
    <source>
        <dbReference type="ARBA" id="ARBA00022729"/>
    </source>
</evidence>
<dbReference type="InterPro" id="IPR050810">
    <property type="entry name" value="Bact_Secretion_Sys_Channel"/>
</dbReference>
<dbReference type="AlphaFoldDB" id="A0A858RSG2"/>
<feature type="compositionally biased region" description="Basic residues" evidence="4">
    <location>
        <begin position="429"/>
        <end position="441"/>
    </location>
</feature>
<dbReference type="PANTHER" id="PTHR30332">
    <property type="entry name" value="PROBABLE GENERAL SECRETION PATHWAY PROTEIN D"/>
    <property type="match status" value="1"/>
</dbReference>
<evidence type="ECO:0000313" key="5">
    <source>
        <dbReference type="EMBL" id="QJE98883.1"/>
    </source>
</evidence>
<dbReference type="Proteomes" id="UP000501812">
    <property type="component" value="Chromosome"/>
</dbReference>
<dbReference type="PANTHER" id="PTHR30332:SF24">
    <property type="entry name" value="SECRETIN GSPD-RELATED"/>
    <property type="match status" value="1"/>
</dbReference>
<protein>
    <submittedName>
        <fullName evidence="5">Uncharacterized protein</fullName>
    </submittedName>
</protein>
<keyword evidence="6" id="KW-1185">Reference proteome</keyword>
<keyword evidence="2" id="KW-0732">Signal</keyword>
<reference evidence="5 6" key="1">
    <citation type="submission" date="2020-04" db="EMBL/GenBank/DDBJ databases">
        <title>Luteolibacter sp. G-1-1-1 isolated from soil.</title>
        <authorList>
            <person name="Dahal R.H."/>
        </authorList>
    </citation>
    <scope>NUCLEOTIDE SEQUENCE [LARGE SCALE GENOMIC DNA]</scope>
    <source>
        <strain evidence="5 6">G-1-1-1</strain>
    </source>
</reference>
<dbReference type="EMBL" id="CP051774">
    <property type="protein sequence ID" value="QJE98883.1"/>
    <property type="molecule type" value="Genomic_DNA"/>
</dbReference>
<feature type="compositionally biased region" description="Low complexity" evidence="4">
    <location>
        <begin position="46"/>
        <end position="57"/>
    </location>
</feature>
<dbReference type="InterPro" id="IPR038591">
    <property type="entry name" value="NolW-like_sf"/>
</dbReference>
<evidence type="ECO:0000256" key="3">
    <source>
        <dbReference type="ARBA" id="ARBA00023136"/>
    </source>
</evidence>
<feature type="compositionally biased region" description="Basic and acidic residues" evidence="4">
    <location>
        <begin position="407"/>
        <end position="428"/>
    </location>
</feature>
<dbReference type="GO" id="GO:0016020">
    <property type="term" value="C:membrane"/>
    <property type="evidence" value="ECO:0007669"/>
    <property type="project" value="UniProtKB-SubCell"/>
</dbReference>
<accession>A0A858RSG2</accession>
<dbReference type="RefSeq" id="WP_169457369.1">
    <property type="nucleotide sequence ID" value="NZ_CP051774.1"/>
</dbReference>
<feature type="region of interest" description="Disordered" evidence="4">
    <location>
        <begin position="36"/>
        <end position="57"/>
    </location>
</feature>
<dbReference type="GO" id="GO:0009306">
    <property type="term" value="P:protein secretion"/>
    <property type="evidence" value="ECO:0007669"/>
    <property type="project" value="TreeGrafter"/>
</dbReference>
<feature type="region of interest" description="Disordered" evidence="4">
    <location>
        <begin position="395"/>
        <end position="441"/>
    </location>
</feature>
<evidence type="ECO:0000256" key="4">
    <source>
        <dbReference type="SAM" id="MobiDB-lite"/>
    </source>
</evidence>
<evidence type="ECO:0000256" key="1">
    <source>
        <dbReference type="ARBA" id="ARBA00004370"/>
    </source>
</evidence>
<gene>
    <name evidence="5" type="ORF">HHL09_24915</name>
</gene>
<comment type="subcellular location">
    <subcellularLocation>
        <location evidence="1">Membrane</location>
    </subcellularLocation>
</comment>
<sequence length="441" mass="47683">MRVIIIILVCVGLVGFGIFKISNVFATKGGKHPEKSLAGSLLHTGSPQPAAEAPAPVSEAAPVQAAPVLSPVPFGPPLPDDYVPPPPKAQAVAEQEAKPLAEAGSNLMGKKPVEIRVFSFVNRIVPSIDVLRAEVAAAADFSVLVDQRANAWILRAPADVMEEYSKVVQALDVRPDQVDMDFLLVAVSQDRVASLGLSGLLNSGAPHLEGVSLVFEPSGLNLRVGSSSLNLEIDKGREAVHVVTLPVVRAVAGEPFKLDSVDEIPIAQSTYRDDVETRSYEYRKVGLGISGGIVRVGASMVLSLKQSNGSVVRESAEAPTFRTSTTETVAWLQPGEWTVVSGLTMERRVWRRGFLERKDDQEKDLVLLFARARTSVGSSQVGEFVEIDDMRALDGGDHPLLPARPTEASDSKEAVERMETEWLRERSQRASRSRIGPRHRN</sequence>
<dbReference type="KEGG" id="luo:HHL09_24915"/>
<dbReference type="GO" id="GO:0015627">
    <property type="term" value="C:type II protein secretion system complex"/>
    <property type="evidence" value="ECO:0007669"/>
    <property type="project" value="TreeGrafter"/>
</dbReference>
<organism evidence="5 6">
    <name type="scientific">Luteolibacter luteus</name>
    <dbReference type="NCBI Taxonomy" id="2728835"/>
    <lineage>
        <taxon>Bacteria</taxon>
        <taxon>Pseudomonadati</taxon>
        <taxon>Verrucomicrobiota</taxon>
        <taxon>Verrucomicrobiia</taxon>
        <taxon>Verrucomicrobiales</taxon>
        <taxon>Verrucomicrobiaceae</taxon>
        <taxon>Luteolibacter</taxon>
    </lineage>
</organism>
<keyword evidence="3" id="KW-0472">Membrane</keyword>
<name>A0A858RSG2_9BACT</name>